<dbReference type="Proteomes" id="UP001215712">
    <property type="component" value="Unassembled WGS sequence"/>
</dbReference>
<dbReference type="EMBL" id="JAQJAN010000024">
    <property type="protein sequence ID" value="KAJ5700922.1"/>
    <property type="molecule type" value="Genomic_DNA"/>
</dbReference>
<keyword evidence="2" id="KW-1185">Reference proteome</keyword>
<accession>A0AAD6HA01</accession>
<reference evidence="1" key="1">
    <citation type="journal article" date="2023" name="IMA Fungus">
        <title>Comparative genomic study of the Penicillium genus elucidates a diverse pangenome and 15 lateral gene transfer events.</title>
        <authorList>
            <person name="Petersen C."/>
            <person name="Sorensen T."/>
            <person name="Nielsen M.R."/>
            <person name="Sondergaard T.E."/>
            <person name="Sorensen J.L."/>
            <person name="Fitzpatrick D.A."/>
            <person name="Frisvad J.C."/>
            <person name="Nielsen K.L."/>
        </authorList>
    </citation>
    <scope>NUCLEOTIDE SEQUENCE</scope>
    <source>
        <strain evidence="1">IBT 17514</strain>
    </source>
</reference>
<dbReference type="AlphaFoldDB" id="A0AAD6HA01"/>
<proteinExistence type="predicted"/>
<reference evidence="1" key="2">
    <citation type="submission" date="2023-01" db="EMBL/GenBank/DDBJ databases">
        <authorList>
            <person name="Petersen C."/>
        </authorList>
    </citation>
    <scope>NUCLEOTIDE SEQUENCE</scope>
    <source>
        <strain evidence="1">IBT 17514</strain>
    </source>
</reference>
<protein>
    <submittedName>
        <fullName evidence="1">Uncharacterized protein</fullName>
    </submittedName>
</protein>
<gene>
    <name evidence="1" type="ORF">N7493_011968</name>
</gene>
<evidence type="ECO:0000313" key="1">
    <source>
        <dbReference type="EMBL" id="KAJ5700922.1"/>
    </source>
</evidence>
<name>A0AAD6HA01_9EURO</name>
<sequence length="165" mass="18859">MSLETLDTNSLYVLLFIRDHPPKPNDFHWAYYFHRDTKRGGTKYHVRGVGGGWIPAHEDTHAVMKEFLLVGLFKIADISPKHEEKIDPIMRTFDGQLNRPEITCRVWLLWVLDILQHTDDGDRIVKCDTLNDLEAEIKDWGNQHAMSAANNVQPRPAGASLICGL</sequence>
<organism evidence="1 2">
    <name type="scientific">Penicillium malachiteum</name>
    <dbReference type="NCBI Taxonomy" id="1324776"/>
    <lineage>
        <taxon>Eukaryota</taxon>
        <taxon>Fungi</taxon>
        <taxon>Dikarya</taxon>
        <taxon>Ascomycota</taxon>
        <taxon>Pezizomycotina</taxon>
        <taxon>Eurotiomycetes</taxon>
        <taxon>Eurotiomycetidae</taxon>
        <taxon>Eurotiales</taxon>
        <taxon>Aspergillaceae</taxon>
        <taxon>Penicillium</taxon>
    </lineage>
</organism>
<comment type="caution">
    <text evidence="1">The sequence shown here is derived from an EMBL/GenBank/DDBJ whole genome shotgun (WGS) entry which is preliminary data.</text>
</comment>
<evidence type="ECO:0000313" key="2">
    <source>
        <dbReference type="Proteomes" id="UP001215712"/>
    </source>
</evidence>